<dbReference type="PROSITE" id="PS00523">
    <property type="entry name" value="SULFATASE_1"/>
    <property type="match status" value="1"/>
</dbReference>
<evidence type="ECO:0000256" key="6">
    <source>
        <dbReference type="SAM" id="SignalP"/>
    </source>
</evidence>
<dbReference type="EMBL" id="SJSO01000032">
    <property type="protein sequence ID" value="TCD17206.1"/>
    <property type="molecule type" value="Genomic_DNA"/>
</dbReference>
<dbReference type="Pfam" id="PF00884">
    <property type="entry name" value="Sulfatase"/>
    <property type="match status" value="1"/>
</dbReference>
<feature type="region of interest" description="Disordered" evidence="5">
    <location>
        <begin position="355"/>
        <end position="374"/>
    </location>
</feature>
<feature type="chain" id="PRO_5020351024" evidence="6">
    <location>
        <begin position="31"/>
        <end position="551"/>
    </location>
</feature>
<evidence type="ECO:0000256" key="1">
    <source>
        <dbReference type="ARBA" id="ARBA00008779"/>
    </source>
</evidence>
<accession>A0A4R0PGX9</accession>
<dbReference type="RefSeq" id="WP_131534385.1">
    <property type="nucleotide sequence ID" value="NZ_SJSO01000032.1"/>
</dbReference>
<keyword evidence="3" id="KW-0378">Hydrolase</keyword>
<keyword evidence="2" id="KW-0479">Metal-binding</keyword>
<evidence type="ECO:0000259" key="7">
    <source>
        <dbReference type="Pfam" id="PF00884"/>
    </source>
</evidence>
<proteinExistence type="inferred from homology"/>
<evidence type="ECO:0000256" key="3">
    <source>
        <dbReference type="ARBA" id="ARBA00022801"/>
    </source>
</evidence>
<comment type="similarity">
    <text evidence="1">Belongs to the sulfatase family.</text>
</comment>
<keyword evidence="6" id="KW-0732">Signal</keyword>
<dbReference type="PROSITE" id="PS00149">
    <property type="entry name" value="SULFATASE_2"/>
    <property type="match status" value="1"/>
</dbReference>
<sequence>MNFKQKYFRLPILKACLLAAGLLGVQVASAQKKQKPNIVLVLVDDLGFSDIGPFGATEIETPNLDKLAAGGLKLKEFYNNSICAPTRASLLTGQYQHKAGVGFFNNNLGLAAYQGFLNHESLTLAEVLKSGGYTTLMAGKWHVGDDRNQWPNQRGFDHFFGFIGGASNYYEIGEKGTETVPLVKDNEPYFLEPGKYLTEEITNNALGFLDDQQKAKKPFFLYLAYNAPHWPLQALPADIAKYKGKYKLGWDSLRVQRYRNAIKKGLIGADQKIAAHDDQVKPWNKLTYDEQAYWQTRQEVYAAMIDHVDQGVGRLLAKLKELKQDENTIIIFISDNGAQGGNGTRPYTQRITGPVGTAGSYETQNSNWSQTGNSPLRNYKGAPYEGGISAPFIAWFPNKIKAGTIAKGTGHLIDLAPTFYELAGINYPKQLNGITSNALAGKSLLPLLSGITDTVQRSVPLFWERGGNKAVRWGKWKLVSPAGLTEKYELFDIEKDRGENADVAAQHPEVVAQLKAAYVKWAAENGVVDYETLKTAPARPAQGNNRGNQNF</sequence>
<dbReference type="OrthoDB" id="9803751at2"/>
<dbReference type="PANTHER" id="PTHR42693:SF53">
    <property type="entry name" value="ENDO-4-O-SULFATASE"/>
    <property type="match status" value="1"/>
</dbReference>
<dbReference type="SUPFAM" id="SSF53649">
    <property type="entry name" value="Alkaline phosphatase-like"/>
    <property type="match status" value="1"/>
</dbReference>
<dbReference type="Gene3D" id="3.40.720.10">
    <property type="entry name" value="Alkaline Phosphatase, subunit A"/>
    <property type="match status" value="1"/>
</dbReference>
<evidence type="ECO:0000256" key="5">
    <source>
        <dbReference type="SAM" id="MobiDB-lite"/>
    </source>
</evidence>
<comment type="caution">
    <text evidence="8">The sequence shown here is derived from an EMBL/GenBank/DDBJ whole genome shotgun (WGS) entry which is preliminary data.</text>
</comment>
<evidence type="ECO:0000256" key="4">
    <source>
        <dbReference type="ARBA" id="ARBA00022837"/>
    </source>
</evidence>
<keyword evidence="9" id="KW-1185">Reference proteome</keyword>
<dbReference type="AlphaFoldDB" id="A0A4R0PGX9"/>
<organism evidence="8 9">
    <name type="scientific">Pedobacter psychrodurus</name>
    <dbReference type="NCBI Taxonomy" id="2530456"/>
    <lineage>
        <taxon>Bacteria</taxon>
        <taxon>Pseudomonadati</taxon>
        <taxon>Bacteroidota</taxon>
        <taxon>Sphingobacteriia</taxon>
        <taxon>Sphingobacteriales</taxon>
        <taxon>Sphingobacteriaceae</taxon>
        <taxon>Pedobacter</taxon>
    </lineage>
</organism>
<feature type="domain" description="Sulfatase N-terminal" evidence="7">
    <location>
        <begin position="36"/>
        <end position="425"/>
    </location>
</feature>
<dbReference type="Gene3D" id="3.30.1120.10">
    <property type="match status" value="1"/>
</dbReference>
<reference evidence="8 9" key="1">
    <citation type="submission" date="2019-02" db="EMBL/GenBank/DDBJ databases">
        <title>Pedobacter sp. RP-3-21 sp. nov., isolated from Arctic soil.</title>
        <authorList>
            <person name="Dahal R.H."/>
        </authorList>
    </citation>
    <scope>NUCLEOTIDE SEQUENCE [LARGE SCALE GENOMIC DNA]</scope>
    <source>
        <strain evidence="8 9">RP-3-21</strain>
    </source>
</reference>
<dbReference type="Proteomes" id="UP000293925">
    <property type="component" value="Unassembled WGS sequence"/>
</dbReference>
<dbReference type="GO" id="GO:0004065">
    <property type="term" value="F:arylsulfatase activity"/>
    <property type="evidence" value="ECO:0007669"/>
    <property type="project" value="TreeGrafter"/>
</dbReference>
<name>A0A4R0PGX9_9SPHI</name>
<dbReference type="InterPro" id="IPR024607">
    <property type="entry name" value="Sulfatase_CS"/>
</dbReference>
<feature type="compositionally biased region" description="Polar residues" evidence="5">
    <location>
        <begin position="360"/>
        <end position="374"/>
    </location>
</feature>
<keyword evidence="4" id="KW-0106">Calcium</keyword>
<dbReference type="GO" id="GO:0046872">
    <property type="term" value="F:metal ion binding"/>
    <property type="evidence" value="ECO:0007669"/>
    <property type="project" value="UniProtKB-KW"/>
</dbReference>
<dbReference type="CDD" id="cd16025">
    <property type="entry name" value="PAS_like"/>
    <property type="match status" value="1"/>
</dbReference>
<protein>
    <submittedName>
        <fullName evidence="8">Arylsulfatase</fullName>
    </submittedName>
</protein>
<dbReference type="InterPro" id="IPR050738">
    <property type="entry name" value="Sulfatase"/>
</dbReference>
<dbReference type="PANTHER" id="PTHR42693">
    <property type="entry name" value="ARYLSULFATASE FAMILY MEMBER"/>
    <property type="match status" value="1"/>
</dbReference>
<dbReference type="InterPro" id="IPR017850">
    <property type="entry name" value="Alkaline_phosphatase_core_sf"/>
</dbReference>
<evidence type="ECO:0000256" key="2">
    <source>
        <dbReference type="ARBA" id="ARBA00022723"/>
    </source>
</evidence>
<evidence type="ECO:0000313" key="9">
    <source>
        <dbReference type="Proteomes" id="UP000293925"/>
    </source>
</evidence>
<evidence type="ECO:0000313" key="8">
    <source>
        <dbReference type="EMBL" id="TCD17206.1"/>
    </source>
</evidence>
<feature type="signal peptide" evidence="6">
    <location>
        <begin position="1"/>
        <end position="30"/>
    </location>
</feature>
<dbReference type="InterPro" id="IPR000917">
    <property type="entry name" value="Sulfatase_N"/>
</dbReference>
<gene>
    <name evidence="8" type="ORF">EZ456_23355</name>
</gene>